<dbReference type="Proteomes" id="UP000274429">
    <property type="component" value="Unassembled WGS sequence"/>
</dbReference>
<evidence type="ECO:0000313" key="4">
    <source>
        <dbReference type="WBParaSite" id="TTAC_0000100701-mRNA-1"/>
    </source>
</evidence>
<feature type="compositionally biased region" description="Acidic residues" evidence="1">
    <location>
        <begin position="51"/>
        <end position="63"/>
    </location>
</feature>
<gene>
    <name evidence="2" type="ORF">TTAC_LOCUS1008</name>
</gene>
<feature type="compositionally biased region" description="Basic and acidic residues" evidence="1">
    <location>
        <begin position="64"/>
        <end position="74"/>
    </location>
</feature>
<dbReference type="AlphaFoldDB" id="A0A0R3WJY3"/>
<feature type="compositionally biased region" description="Basic residues" evidence="1">
    <location>
        <begin position="106"/>
        <end position="116"/>
    </location>
</feature>
<evidence type="ECO:0000313" key="3">
    <source>
        <dbReference type="Proteomes" id="UP000274429"/>
    </source>
</evidence>
<feature type="compositionally biased region" description="Basic and acidic residues" evidence="1">
    <location>
        <begin position="133"/>
        <end position="174"/>
    </location>
</feature>
<feature type="compositionally biased region" description="Acidic residues" evidence="1">
    <location>
        <begin position="26"/>
        <end position="36"/>
    </location>
</feature>
<keyword evidence="3" id="KW-1185">Reference proteome</keyword>
<reference evidence="2 3" key="2">
    <citation type="submission" date="2018-11" db="EMBL/GenBank/DDBJ databases">
        <authorList>
            <consortium name="Pathogen Informatics"/>
        </authorList>
    </citation>
    <scope>NUCLEOTIDE SEQUENCE [LARGE SCALE GENOMIC DNA]</scope>
</reference>
<reference evidence="4" key="1">
    <citation type="submission" date="2017-02" db="UniProtKB">
        <authorList>
            <consortium name="WormBaseParasite"/>
        </authorList>
    </citation>
    <scope>IDENTIFICATION</scope>
</reference>
<dbReference type="EMBL" id="UYWX01000155">
    <property type="protein sequence ID" value="VDM17305.1"/>
    <property type="molecule type" value="Genomic_DNA"/>
</dbReference>
<dbReference type="WBParaSite" id="TTAC_0000100701-mRNA-1">
    <property type="protein sequence ID" value="TTAC_0000100701-mRNA-1"/>
    <property type="gene ID" value="TTAC_0000100701"/>
</dbReference>
<sequence length="199" mass="22819">MPGKSRLGQHLDPAKFASLKGFLISSDEDDDSEEEQVNTMAHSKQKHTSLEEEEDDDVGDAEVEWNRDLHKPEKSFVASRCSSSGRKRYRHEQRRRSQKSASPPAHSRHRSSRTKMKSPDKRALSREVTTSSDSEKEAKHINREGEVKYDRSLVKQSSKDKLSRKGHDNEDRSMTNRPPPRQGDVSRKPSYSLQVCIYV</sequence>
<protein>
    <submittedName>
        <fullName evidence="4">Zinc finger protein 318</fullName>
    </submittedName>
</protein>
<proteinExistence type="predicted"/>
<organism evidence="4">
    <name type="scientific">Hydatigena taeniaeformis</name>
    <name type="common">Feline tapeworm</name>
    <name type="synonym">Taenia taeniaeformis</name>
    <dbReference type="NCBI Taxonomy" id="6205"/>
    <lineage>
        <taxon>Eukaryota</taxon>
        <taxon>Metazoa</taxon>
        <taxon>Spiralia</taxon>
        <taxon>Lophotrochozoa</taxon>
        <taxon>Platyhelminthes</taxon>
        <taxon>Cestoda</taxon>
        <taxon>Eucestoda</taxon>
        <taxon>Cyclophyllidea</taxon>
        <taxon>Taeniidae</taxon>
        <taxon>Hydatigera</taxon>
    </lineage>
</organism>
<evidence type="ECO:0000313" key="2">
    <source>
        <dbReference type="EMBL" id="VDM17305.1"/>
    </source>
</evidence>
<feature type="compositionally biased region" description="Basic residues" evidence="1">
    <location>
        <begin position="85"/>
        <end position="98"/>
    </location>
</feature>
<accession>A0A0R3WJY3</accession>
<name>A0A0R3WJY3_HYDTA</name>
<evidence type="ECO:0000256" key="1">
    <source>
        <dbReference type="SAM" id="MobiDB-lite"/>
    </source>
</evidence>
<feature type="region of interest" description="Disordered" evidence="1">
    <location>
        <begin position="25"/>
        <end position="193"/>
    </location>
</feature>